<dbReference type="InterPro" id="IPR038765">
    <property type="entry name" value="Papain-like_cys_pep_sf"/>
</dbReference>
<evidence type="ECO:0000313" key="10">
    <source>
        <dbReference type="Proteomes" id="UP001233999"/>
    </source>
</evidence>
<feature type="domain" description="Peptidase C1A papain C-terminal" evidence="8">
    <location>
        <begin position="3"/>
        <end position="247"/>
    </location>
</feature>
<keyword evidence="5" id="KW-0788">Thiol protease</keyword>
<evidence type="ECO:0000256" key="5">
    <source>
        <dbReference type="ARBA" id="ARBA00022807"/>
    </source>
</evidence>
<evidence type="ECO:0000256" key="1">
    <source>
        <dbReference type="ARBA" id="ARBA00008455"/>
    </source>
</evidence>
<dbReference type="GO" id="GO:0008234">
    <property type="term" value="F:cysteine-type peptidase activity"/>
    <property type="evidence" value="ECO:0007669"/>
    <property type="project" value="UniProtKB-KW"/>
</dbReference>
<keyword evidence="4" id="KW-0378">Hydrolase</keyword>
<evidence type="ECO:0000256" key="4">
    <source>
        <dbReference type="ARBA" id="ARBA00022801"/>
    </source>
</evidence>
<dbReference type="PROSITE" id="PS00640">
    <property type="entry name" value="THIOL_PROTEASE_ASN"/>
    <property type="match status" value="1"/>
</dbReference>
<proteinExistence type="inferred from homology"/>
<dbReference type="SMART" id="SM00645">
    <property type="entry name" value="Pept_C1"/>
    <property type="match status" value="1"/>
</dbReference>
<keyword evidence="7" id="KW-1015">Disulfide bond</keyword>
<dbReference type="Gene3D" id="3.90.70.10">
    <property type="entry name" value="Cysteine proteinases"/>
    <property type="match status" value="1"/>
</dbReference>
<gene>
    <name evidence="9" type="ORF">L9F63_000441</name>
</gene>
<accession>A0AAD8ALQ0</accession>
<dbReference type="PANTHER" id="PTHR12411">
    <property type="entry name" value="CYSTEINE PROTEASE FAMILY C1-RELATED"/>
    <property type="match status" value="1"/>
</dbReference>
<dbReference type="InterPro" id="IPR025660">
    <property type="entry name" value="Pept_his_AS"/>
</dbReference>
<protein>
    <recommendedName>
        <fullName evidence="8">Peptidase C1A papain C-terminal domain-containing protein</fullName>
    </recommendedName>
</protein>
<evidence type="ECO:0000256" key="7">
    <source>
        <dbReference type="ARBA" id="ARBA00023157"/>
    </source>
</evidence>
<dbReference type="Proteomes" id="UP001233999">
    <property type="component" value="Unassembled WGS sequence"/>
</dbReference>
<dbReference type="Pfam" id="PF00112">
    <property type="entry name" value="Peptidase_C1"/>
    <property type="match status" value="1"/>
</dbReference>
<dbReference type="AlphaFoldDB" id="A0AAD8ALQ0"/>
<keyword evidence="3" id="KW-0732">Signal</keyword>
<evidence type="ECO:0000256" key="6">
    <source>
        <dbReference type="ARBA" id="ARBA00023145"/>
    </source>
</evidence>
<keyword evidence="2" id="KW-0645">Protease</keyword>
<dbReference type="SUPFAM" id="SSF54001">
    <property type="entry name" value="Cysteine proteinases"/>
    <property type="match status" value="1"/>
</dbReference>
<organism evidence="9 10">
    <name type="scientific">Diploptera punctata</name>
    <name type="common">Pacific beetle cockroach</name>
    <dbReference type="NCBI Taxonomy" id="6984"/>
    <lineage>
        <taxon>Eukaryota</taxon>
        <taxon>Metazoa</taxon>
        <taxon>Ecdysozoa</taxon>
        <taxon>Arthropoda</taxon>
        <taxon>Hexapoda</taxon>
        <taxon>Insecta</taxon>
        <taxon>Pterygota</taxon>
        <taxon>Neoptera</taxon>
        <taxon>Polyneoptera</taxon>
        <taxon>Dictyoptera</taxon>
        <taxon>Blattodea</taxon>
        <taxon>Blaberoidea</taxon>
        <taxon>Blaberidae</taxon>
        <taxon>Diplopterinae</taxon>
        <taxon>Diploptera</taxon>
    </lineage>
</organism>
<dbReference type="GO" id="GO:0006508">
    <property type="term" value="P:proteolysis"/>
    <property type="evidence" value="ECO:0007669"/>
    <property type="project" value="UniProtKB-KW"/>
</dbReference>
<keyword evidence="6" id="KW-0865">Zymogen</keyword>
<dbReference type="EMBL" id="JASPKZ010000018">
    <property type="protein sequence ID" value="KAJ9601417.1"/>
    <property type="molecule type" value="Genomic_DNA"/>
</dbReference>
<dbReference type="PROSITE" id="PS00639">
    <property type="entry name" value="THIOL_PROTEASE_HIS"/>
    <property type="match status" value="1"/>
</dbReference>
<comment type="similarity">
    <text evidence="1">Belongs to the peptidase C1 family.</text>
</comment>
<dbReference type="PRINTS" id="PR00705">
    <property type="entry name" value="PAPAIN"/>
</dbReference>
<sequence length="252" mass="28126">MILGSSFQNCPTLREIRDQGACGSCWSVSPIENFRHRICIHSNGKNHVRLSAVDLISCCNYCGNGCHGGDPYEAWNYWMQNGIVSGGPYNSNQGCRPYEFASCDHIMNGTRPPCGDYLPTPGCIQKCEDSYNVPYGKDLNFGSDVYSVGEDETQIQLEILKNGPVETDFVVYEDFLQYKSGVYQHEKGGYLGGHAVKILGWGVDKTTKTPYWIIANSWNSDWGENGYFRMLRGRNECLIESGIVAGIPKLNK</sequence>
<evidence type="ECO:0000256" key="3">
    <source>
        <dbReference type="ARBA" id="ARBA00022729"/>
    </source>
</evidence>
<evidence type="ECO:0000313" key="9">
    <source>
        <dbReference type="EMBL" id="KAJ9601417.1"/>
    </source>
</evidence>
<evidence type="ECO:0000256" key="2">
    <source>
        <dbReference type="ARBA" id="ARBA00022670"/>
    </source>
</evidence>
<evidence type="ECO:0000259" key="8">
    <source>
        <dbReference type="SMART" id="SM00645"/>
    </source>
</evidence>
<dbReference type="InterPro" id="IPR000668">
    <property type="entry name" value="Peptidase_C1A_C"/>
</dbReference>
<dbReference type="CDD" id="cd02620">
    <property type="entry name" value="Peptidase_C1A_CathepsinB"/>
    <property type="match status" value="1"/>
</dbReference>
<dbReference type="InterPro" id="IPR025661">
    <property type="entry name" value="Pept_asp_AS"/>
</dbReference>
<reference evidence="9" key="1">
    <citation type="journal article" date="2023" name="IScience">
        <title>Live-bearing cockroach genome reveals convergent evolutionary mechanisms linked to viviparity in insects and beyond.</title>
        <authorList>
            <person name="Fouks B."/>
            <person name="Harrison M.C."/>
            <person name="Mikhailova A.A."/>
            <person name="Marchal E."/>
            <person name="English S."/>
            <person name="Carruthers M."/>
            <person name="Jennings E.C."/>
            <person name="Chiamaka E.L."/>
            <person name="Frigard R.A."/>
            <person name="Pippel M."/>
            <person name="Attardo G.M."/>
            <person name="Benoit J.B."/>
            <person name="Bornberg-Bauer E."/>
            <person name="Tobe S.S."/>
        </authorList>
    </citation>
    <scope>NUCLEOTIDE SEQUENCE</scope>
    <source>
        <strain evidence="9">Stay&amp;Tobe</strain>
    </source>
</reference>
<comment type="caution">
    <text evidence="9">The sequence shown here is derived from an EMBL/GenBank/DDBJ whole genome shotgun (WGS) entry which is preliminary data.</text>
</comment>
<reference evidence="9" key="2">
    <citation type="submission" date="2023-05" db="EMBL/GenBank/DDBJ databases">
        <authorList>
            <person name="Fouks B."/>
        </authorList>
    </citation>
    <scope>NUCLEOTIDE SEQUENCE</scope>
    <source>
        <strain evidence="9">Stay&amp;Tobe</strain>
        <tissue evidence="9">Testes</tissue>
    </source>
</reference>
<dbReference type="FunFam" id="3.90.70.10:FF:000031">
    <property type="entry name" value="Cathepsin B"/>
    <property type="match status" value="1"/>
</dbReference>
<keyword evidence="10" id="KW-1185">Reference proteome</keyword>
<dbReference type="InterPro" id="IPR013128">
    <property type="entry name" value="Peptidase_C1A"/>
</dbReference>
<name>A0AAD8ALQ0_DIPPU</name>